<organism evidence="1">
    <name type="scientific">Rhipicephalus zambeziensis</name>
    <dbReference type="NCBI Taxonomy" id="60191"/>
    <lineage>
        <taxon>Eukaryota</taxon>
        <taxon>Metazoa</taxon>
        <taxon>Ecdysozoa</taxon>
        <taxon>Arthropoda</taxon>
        <taxon>Chelicerata</taxon>
        <taxon>Arachnida</taxon>
        <taxon>Acari</taxon>
        <taxon>Parasitiformes</taxon>
        <taxon>Ixodida</taxon>
        <taxon>Ixodoidea</taxon>
        <taxon>Ixodidae</taxon>
        <taxon>Rhipicephalinae</taxon>
        <taxon>Rhipicephalus</taxon>
        <taxon>Rhipicephalus</taxon>
    </lineage>
</organism>
<dbReference type="AlphaFoldDB" id="A0A224YKX9"/>
<accession>A0A224YKX9</accession>
<proteinExistence type="predicted"/>
<evidence type="ECO:0000313" key="1">
    <source>
        <dbReference type="EMBL" id="MAA14450.1"/>
    </source>
</evidence>
<dbReference type="EMBL" id="GFPF01003304">
    <property type="protein sequence ID" value="MAA14450.1"/>
    <property type="molecule type" value="Transcribed_RNA"/>
</dbReference>
<reference evidence="1" key="1">
    <citation type="journal article" date="2017" name="Parasit. Vectors">
        <title>Sialotranscriptomics of Rhipicephalus zambeziensis reveals intricate expression profiles of secretory proteins and suggests tight temporal transcriptional regulation during blood-feeding.</title>
        <authorList>
            <person name="de Castro M.H."/>
            <person name="de Klerk D."/>
            <person name="Pienaar R."/>
            <person name="Rees D.J.G."/>
            <person name="Mans B.J."/>
        </authorList>
    </citation>
    <scope>NUCLEOTIDE SEQUENCE</scope>
    <source>
        <tissue evidence="1">Salivary glands</tissue>
    </source>
</reference>
<protein>
    <submittedName>
        <fullName evidence="1">Uncharacterized protein</fullName>
    </submittedName>
</protein>
<sequence>MNSGTSCLCLYYYYYSVMTCYTADRNHISAHAVLLSRLRSSWDGLAREHVDHDHRHRYQCHQLPSPSSFLFCQVAAEETKRLSVNRLFSSLLPPSHLCSPARALHHTQACGSCGNMLITLQFLLLHIVHE</sequence>
<name>A0A224YKX9_9ACAR</name>